<proteinExistence type="predicted"/>
<feature type="chain" id="PRO_5041928325" evidence="1">
    <location>
        <begin position="19"/>
        <end position="181"/>
    </location>
</feature>
<evidence type="ECO:0000313" key="2">
    <source>
        <dbReference type="EMBL" id="KAG0253148.1"/>
    </source>
</evidence>
<dbReference type="AlphaFoldDB" id="A0AAD4H0T8"/>
<reference evidence="2" key="1">
    <citation type="journal article" date="2020" name="Fungal Divers.">
        <title>Resolving the Mortierellaceae phylogeny through synthesis of multi-gene phylogenetics and phylogenomics.</title>
        <authorList>
            <person name="Vandepol N."/>
            <person name="Liber J."/>
            <person name="Desiro A."/>
            <person name="Na H."/>
            <person name="Kennedy M."/>
            <person name="Barry K."/>
            <person name="Grigoriev I.V."/>
            <person name="Miller A.N."/>
            <person name="O'Donnell K."/>
            <person name="Stajich J.E."/>
            <person name="Bonito G."/>
        </authorList>
    </citation>
    <scope>NUCLEOTIDE SEQUENCE</scope>
    <source>
        <strain evidence="2">NRRL 28262</strain>
    </source>
</reference>
<evidence type="ECO:0000313" key="3">
    <source>
        <dbReference type="Proteomes" id="UP001194580"/>
    </source>
</evidence>
<keyword evidence="3" id="KW-1185">Reference proteome</keyword>
<name>A0AAD4H0T8_9FUNG</name>
<sequence length="181" mass="19781">MKLFGITATLIAMACVLAEASTQGFRPSELAGEAITSPQPKLAVRAMQGAGSKLKARLVASKRAEESQQCKEIRSAIVDASKLIVPGFRKWRDGFISNGTTDEDYLEPLYELSDVVEEKSNLASNDPGFVLVLVDKVEDFSGGWNDSFKNGVIPQAAYDTLHKYIQTVFEEHTKYKNAGCS</sequence>
<evidence type="ECO:0000256" key="1">
    <source>
        <dbReference type="SAM" id="SignalP"/>
    </source>
</evidence>
<protein>
    <submittedName>
        <fullName evidence="2">Uncharacterized protein</fullName>
    </submittedName>
</protein>
<feature type="signal peptide" evidence="1">
    <location>
        <begin position="1"/>
        <end position="18"/>
    </location>
</feature>
<accession>A0AAD4H0T8</accession>
<gene>
    <name evidence="2" type="ORF">BGZ95_006403</name>
</gene>
<dbReference type="PROSITE" id="PS51257">
    <property type="entry name" value="PROKAR_LIPOPROTEIN"/>
    <property type="match status" value="1"/>
</dbReference>
<dbReference type="Proteomes" id="UP001194580">
    <property type="component" value="Unassembled WGS sequence"/>
</dbReference>
<keyword evidence="1" id="KW-0732">Signal</keyword>
<comment type="caution">
    <text evidence="2">The sequence shown here is derived from an EMBL/GenBank/DDBJ whole genome shotgun (WGS) entry which is preliminary data.</text>
</comment>
<feature type="non-terminal residue" evidence="2">
    <location>
        <position position="181"/>
    </location>
</feature>
<organism evidence="2 3">
    <name type="scientific">Linnemannia exigua</name>
    <dbReference type="NCBI Taxonomy" id="604196"/>
    <lineage>
        <taxon>Eukaryota</taxon>
        <taxon>Fungi</taxon>
        <taxon>Fungi incertae sedis</taxon>
        <taxon>Mucoromycota</taxon>
        <taxon>Mortierellomycotina</taxon>
        <taxon>Mortierellomycetes</taxon>
        <taxon>Mortierellales</taxon>
        <taxon>Mortierellaceae</taxon>
        <taxon>Linnemannia</taxon>
    </lineage>
</organism>
<dbReference type="EMBL" id="JAAAIL010002990">
    <property type="protein sequence ID" value="KAG0253148.1"/>
    <property type="molecule type" value="Genomic_DNA"/>
</dbReference>